<dbReference type="Proteomes" id="UP000006038">
    <property type="component" value="Chromosome 3"/>
</dbReference>
<evidence type="ECO:0000313" key="3">
    <source>
        <dbReference type="Proteomes" id="UP000006038"/>
    </source>
</evidence>
<dbReference type="eggNOG" id="ENOG502R6KX">
    <property type="taxonomic scope" value="Eukaryota"/>
</dbReference>
<reference evidence="2" key="1">
    <citation type="journal article" date="2013" name="Nat. Commun.">
        <title>Whole-genome sequencing of Oryza brachyantha reveals mechanisms underlying Oryza genome evolution.</title>
        <authorList>
            <person name="Chen J."/>
            <person name="Huang Q."/>
            <person name="Gao D."/>
            <person name="Wang J."/>
            <person name="Lang Y."/>
            <person name="Liu T."/>
            <person name="Li B."/>
            <person name="Bai Z."/>
            <person name="Luis Goicoechea J."/>
            <person name="Liang C."/>
            <person name="Chen C."/>
            <person name="Zhang W."/>
            <person name="Sun S."/>
            <person name="Liao Y."/>
            <person name="Zhang X."/>
            <person name="Yang L."/>
            <person name="Song C."/>
            <person name="Wang M."/>
            <person name="Shi J."/>
            <person name="Liu G."/>
            <person name="Liu J."/>
            <person name="Zhou H."/>
            <person name="Zhou W."/>
            <person name="Yu Q."/>
            <person name="An N."/>
            <person name="Chen Y."/>
            <person name="Cai Q."/>
            <person name="Wang B."/>
            <person name="Liu B."/>
            <person name="Min J."/>
            <person name="Huang Y."/>
            <person name="Wu H."/>
            <person name="Li Z."/>
            <person name="Zhang Y."/>
            <person name="Yin Y."/>
            <person name="Song W."/>
            <person name="Jiang J."/>
            <person name="Jackson S.A."/>
            <person name="Wing R.A."/>
            <person name="Wang J."/>
            <person name="Chen M."/>
        </authorList>
    </citation>
    <scope>NUCLEOTIDE SEQUENCE [LARGE SCALE GENOMIC DNA]</scope>
    <source>
        <strain evidence="2">cv. IRGC 101232</strain>
    </source>
</reference>
<feature type="region of interest" description="Disordered" evidence="1">
    <location>
        <begin position="478"/>
        <end position="508"/>
    </location>
</feature>
<dbReference type="Gramene" id="OB03G41730.1">
    <property type="protein sequence ID" value="OB03G41730.1"/>
    <property type="gene ID" value="OB03G41730"/>
</dbReference>
<reference evidence="2" key="2">
    <citation type="submission" date="2013-04" db="UniProtKB">
        <authorList>
            <consortium name="EnsemblPlants"/>
        </authorList>
    </citation>
    <scope>IDENTIFICATION</scope>
</reference>
<feature type="compositionally biased region" description="Basic and acidic residues" evidence="1">
    <location>
        <begin position="192"/>
        <end position="205"/>
    </location>
</feature>
<feature type="region of interest" description="Disordered" evidence="1">
    <location>
        <begin position="448"/>
        <end position="467"/>
    </location>
</feature>
<dbReference type="EnsemblPlants" id="OB03G41730.1">
    <property type="protein sequence ID" value="OB03G41730.1"/>
    <property type="gene ID" value="OB03G41730"/>
</dbReference>
<keyword evidence="3" id="KW-1185">Reference proteome</keyword>
<evidence type="ECO:0000256" key="1">
    <source>
        <dbReference type="SAM" id="MobiDB-lite"/>
    </source>
</evidence>
<dbReference type="AlphaFoldDB" id="J3LSZ7"/>
<dbReference type="HOGENOM" id="CLU_537046_0_0_1"/>
<protein>
    <submittedName>
        <fullName evidence="2">Uncharacterized protein</fullName>
    </submittedName>
</protein>
<dbReference type="OMA" id="GRALECH"/>
<feature type="compositionally biased region" description="Basic and acidic residues" evidence="1">
    <location>
        <begin position="492"/>
        <end position="502"/>
    </location>
</feature>
<accession>J3LSZ7</accession>
<sequence>VGVLGGLVGVPHDAHLLERRGARRLQVHRVVPVELAHGEVALDLVLGHLRVVDADLGLVAEEAVADVDRRRLAGVAGVLLEGEPEHGDLLAGDGVEHGRHDAVHEPALLVVVDLDHLLPVVGHLGEAIALADVHQVEDVLLKARAAEPDAGVQELGPDPRVLADGVRHLRDVGAGGRLAERRDGVHRRDPLRQERVGGELGELGRPEVGGDDPVLGDPVRVHLLERLHGLPPVRRLPAADEHPVGLEQVLDGGALGEELRVGQDLVVDALAVVRQDLLDGLRRLHGDGGLLHHDLVRLGHVGDHPRRALPVGQVGRLAGAEPAGLGRRVHGDEDDVRLRDVLLHVRAEEEVPAPALLHHLVQPGLVDRELLAVPGVNAGLRDVHHHHLDRRALQGNDGHGRAADVPSADAADLHHLACSYCTKTTKKKTQLLLRDCRGSSKLNEVNAFPSQHKQSGLADHGQTNRDLARNTGMRRIARSIKSSSFGQSIKLHPREDQRHGRDPSPQQF</sequence>
<evidence type="ECO:0000313" key="2">
    <source>
        <dbReference type="EnsemblPlants" id="OB03G41730.1"/>
    </source>
</evidence>
<feature type="region of interest" description="Disordered" evidence="1">
    <location>
        <begin position="192"/>
        <end position="214"/>
    </location>
</feature>
<proteinExistence type="predicted"/>
<organism evidence="2">
    <name type="scientific">Oryza brachyantha</name>
    <name type="common">malo sina</name>
    <dbReference type="NCBI Taxonomy" id="4533"/>
    <lineage>
        <taxon>Eukaryota</taxon>
        <taxon>Viridiplantae</taxon>
        <taxon>Streptophyta</taxon>
        <taxon>Embryophyta</taxon>
        <taxon>Tracheophyta</taxon>
        <taxon>Spermatophyta</taxon>
        <taxon>Magnoliopsida</taxon>
        <taxon>Liliopsida</taxon>
        <taxon>Poales</taxon>
        <taxon>Poaceae</taxon>
        <taxon>BOP clade</taxon>
        <taxon>Oryzoideae</taxon>
        <taxon>Oryzeae</taxon>
        <taxon>Oryzinae</taxon>
        <taxon>Oryza</taxon>
    </lineage>
</organism>
<name>J3LSZ7_ORYBR</name>